<reference evidence="10 11" key="1">
    <citation type="journal article" date="2018" name="Nat. Ecol. Evol.">
        <title>Pezizomycetes genomes reveal the molecular basis of ectomycorrhizal truffle lifestyle.</title>
        <authorList>
            <person name="Murat C."/>
            <person name="Payen T."/>
            <person name="Noel B."/>
            <person name="Kuo A."/>
            <person name="Morin E."/>
            <person name="Chen J."/>
            <person name="Kohler A."/>
            <person name="Krizsan K."/>
            <person name="Balestrini R."/>
            <person name="Da Silva C."/>
            <person name="Montanini B."/>
            <person name="Hainaut M."/>
            <person name="Levati E."/>
            <person name="Barry K.W."/>
            <person name="Belfiori B."/>
            <person name="Cichocki N."/>
            <person name="Clum A."/>
            <person name="Dockter R.B."/>
            <person name="Fauchery L."/>
            <person name="Guy J."/>
            <person name="Iotti M."/>
            <person name="Le Tacon F."/>
            <person name="Lindquist E.A."/>
            <person name="Lipzen A."/>
            <person name="Malagnac F."/>
            <person name="Mello A."/>
            <person name="Molinier V."/>
            <person name="Miyauchi S."/>
            <person name="Poulain J."/>
            <person name="Riccioni C."/>
            <person name="Rubini A."/>
            <person name="Sitrit Y."/>
            <person name="Splivallo R."/>
            <person name="Traeger S."/>
            <person name="Wang M."/>
            <person name="Zifcakova L."/>
            <person name="Wipf D."/>
            <person name="Zambonelli A."/>
            <person name="Paolocci F."/>
            <person name="Nowrousian M."/>
            <person name="Ottonello S."/>
            <person name="Baldrian P."/>
            <person name="Spatafora J.W."/>
            <person name="Henrissat B."/>
            <person name="Nagy L.G."/>
            <person name="Aury J.M."/>
            <person name="Wincker P."/>
            <person name="Grigoriev I.V."/>
            <person name="Bonfante P."/>
            <person name="Martin F.M."/>
        </authorList>
    </citation>
    <scope>NUCLEOTIDE SEQUENCE [LARGE SCALE GENOMIC DNA]</scope>
    <source>
        <strain evidence="10 11">RN42</strain>
    </source>
</reference>
<feature type="compositionally biased region" description="Pro residues" evidence="9">
    <location>
        <begin position="253"/>
        <end position="269"/>
    </location>
</feature>
<dbReference type="EMBL" id="ML119784">
    <property type="protein sequence ID" value="RPA74632.1"/>
    <property type="molecule type" value="Genomic_DNA"/>
</dbReference>
<keyword evidence="11" id="KW-1185">Reference proteome</keyword>
<dbReference type="SUPFAM" id="SSF53474">
    <property type="entry name" value="alpha/beta-Hydrolases"/>
    <property type="match status" value="1"/>
</dbReference>
<dbReference type="AlphaFoldDB" id="A0A3N4HLC5"/>
<dbReference type="PANTHER" id="PTHR33630:SF13">
    <property type="entry name" value="ACETYLXYLAN ESTERASE"/>
    <property type="match status" value="1"/>
</dbReference>
<dbReference type="Pfam" id="PF01083">
    <property type="entry name" value="Cutinase"/>
    <property type="match status" value="1"/>
</dbReference>
<keyword evidence="7" id="KW-1015">Disulfide bond</keyword>
<evidence type="ECO:0000313" key="10">
    <source>
        <dbReference type="EMBL" id="RPA74632.1"/>
    </source>
</evidence>
<comment type="subcellular location">
    <subcellularLocation>
        <location evidence="1 8">Secreted</location>
    </subcellularLocation>
</comment>
<dbReference type="STRING" id="1160509.A0A3N4HLC5"/>
<evidence type="ECO:0000256" key="8">
    <source>
        <dbReference type="RuleBase" id="RU361263"/>
    </source>
</evidence>
<dbReference type="GO" id="GO:0050525">
    <property type="term" value="F:cutinase activity"/>
    <property type="evidence" value="ECO:0007669"/>
    <property type="project" value="UniProtKB-UniRule"/>
</dbReference>
<dbReference type="GO" id="GO:0005576">
    <property type="term" value="C:extracellular region"/>
    <property type="evidence" value="ECO:0007669"/>
    <property type="project" value="UniProtKB-SubCell"/>
</dbReference>
<dbReference type="EC" id="3.1.1.74" evidence="8"/>
<sequence>MFAKSAVLALFSIALTANANPTPQRSGNNLPCDPVHVIAVRGSSDPYPGPHGNIINAICAEWPQGQCGYEDVVYPATFENYCNSVSAGQRNGIQQITAYAQRCPDSKIVLSGYSQGGQVVGDILGGSESGNVAGCQMQASTGLDPNTAPGNRINAALTFGDVRHTANQPYNTGTGANRNGIAPRSGTTLQNMNRFSNVLRTWCNANDPVCAGGSDGNAHGSYFDAVAREAGQWVKQKLGTATQPPTSSNPGGNPTPTPTPTPTPQPTQPPSCQAQRWAQCGG</sequence>
<evidence type="ECO:0000256" key="2">
    <source>
        <dbReference type="ARBA" id="ARBA00007534"/>
    </source>
</evidence>
<dbReference type="PANTHER" id="PTHR33630">
    <property type="entry name" value="CUTINASE RV1984C-RELATED-RELATED"/>
    <property type="match status" value="1"/>
</dbReference>
<name>A0A3N4HLC5_ASCIM</name>
<protein>
    <recommendedName>
        <fullName evidence="8">Cutinase</fullName>
        <ecNumber evidence="8">3.1.1.74</ecNumber>
    </recommendedName>
</protein>
<keyword evidence="5 8" id="KW-0732">Signal</keyword>
<feature type="signal peptide" evidence="8">
    <location>
        <begin position="1"/>
        <end position="19"/>
    </location>
</feature>
<organism evidence="10 11">
    <name type="scientific">Ascobolus immersus RN42</name>
    <dbReference type="NCBI Taxonomy" id="1160509"/>
    <lineage>
        <taxon>Eukaryota</taxon>
        <taxon>Fungi</taxon>
        <taxon>Dikarya</taxon>
        <taxon>Ascomycota</taxon>
        <taxon>Pezizomycotina</taxon>
        <taxon>Pezizomycetes</taxon>
        <taxon>Pezizales</taxon>
        <taxon>Ascobolaceae</taxon>
        <taxon>Ascobolus</taxon>
    </lineage>
</organism>
<dbReference type="OrthoDB" id="2586582at2759"/>
<keyword evidence="3 8" id="KW-0719">Serine esterase</keyword>
<evidence type="ECO:0000256" key="7">
    <source>
        <dbReference type="ARBA" id="ARBA00023157"/>
    </source>
</evidence>
<evidence type="ECO:0000256" key="6">
    <source>
        <dbReference type="ARBA" id="ARBA00022801"/>
    </source>
</evidence>
<feature type="chain" id="PRO_5017845489" description="Cutinase" evidence="8">
    <location>
        <begin position="20"/>
        <end position="282"/>
    </location>
</feature>
<comment type="catalytic activity">
    <reaction evidence="8">
        <text>cutin + H2O = cutin monomers.</text>
        <dbReference type="EC" id="3.1.1.74"/>
    </reaction>
</comment>
<dbReference type="InterPro" id="IPR029058">
    <property type="entry name" value="AB_hydrolase_fold"/>
</dbReference>
<accession>A0A3N4HLC5</accession>
<evidence type="ECO:0000256" key="1">
    <source>
        <dbReference type="ARBA" id="ARBA00004613"/>
    </source>
</evidence>
<dbReference type="PROSITE" id="PS00155">
    <property type="entry name" value="CUTINASE_1"/>
    <property type="match status" value="1"/>
</dbReference>
<keyword evidence="4 8" id="KW-0964">Secreted</keyword>
<evidence type="ECO:0000256" key="3">
    <source>
        <dbReference type="ARBA" id="ARBA00022487"/>
    </source>
</evidence>
<feature type="region of interest" description="Disordered" evidence="9">
    <location>
        <begin position="237"/>
        <end position="282"/>
    </location>
</feature>
<dbReference type="InterPro" id="IPR000675">
    <property type="entry name" value="Cutinase/axe"/>
</dbReference>
<evidence type="ECO:0000256" key="5">
    <source>
        <dbReference type="ARBA" id="ARBA00022729"/>
    </source>
</evidence>
<dbReference type="InterPro" id="IPR043580">
    <property type="entry name" value="CUTINASE_1"/>
</dbReference>
<comment type="function">
    <text evidence="8">Catalyzes the hydrolysis of complex carboxylic polyesters found in the cell wall of plants. Degrades cutin, a macromolecule that forms the structure of the plant cuticle.</text>
</comment>
<comment type="similarity">
    <text evidence="2 8">Belongs to the cutinase family.</text>
</comment>
<proteinExistence type="inferred from homology"/>
<gene>
    <name evidence="10" type="ORF">BJ508DRAFT_215196</name>
</gene>
<evidence type="ECO:0000313" key="11">
    <source>
        <dbReference type="Proteomes" id="UP000275078"/>
    </source>
</evidence>
<dbReference type="SMART" id="SM01110">
    <property type="entry name" value="Cutinase"/>
    <property type="match status" value="1"/>
</dbReference>
<dbReference type="Proteomes" id="UP000275078">
    <property type="component" value="Unassembled WGS sequence"/>
</dbReference>
<evidence type="ECO:0000256" key="4">
    <source>
        <dbReference type="ARBA" id="ARBA00022525"/>
    </source>
</evidence>
<evidence type="ECO:0000256" key="9">
    <source>
        <dbReference type="SAM" id="MobiDB-lite"/>
    </source>
</evidence>
<dbReference type="Gene3D" id="3.40.50.1820">
    <property type="entry name" value="alpha/beta hydrolase"/>
    <property type="match status" value="1"/>
</dbReference>
<keyword evidence="6 8" id="KW-0378">Hydrolase</keyword>